<organism evidence="1 2">
    <name type="scientific">Pseudomonas kurunegalensis</name>
    <dbReference type="NCBI Taxonomy" id="485880"/>
    <lineage>
        <taxon>Bacteria</taxon>
        <taxon>Pseudomonadati</taxon>
        <taxon>Pseudomonadota</taxon>
        <taxon>Gammaproteobacteria</taxon>
        <taxon>Pseudomonadales</taxon>
        <taxon>Pseudomonadaceae</taxon>
        <taxon>Pseudomonas</taxon>
    </lineage>
</organism>
<dbReference type="Proteomes" id="UP000624243">
    <property type="component" value="Unassembled WGS sequence"/>
</dbReference>
<evidence type="ECO:0000313" key="1">
    <source>
        <dbReference type="EMBL" id="MBV4513807.1"/>
    </source>
</evidence>
<accession>A0ACC5UHB5</accession>
<gene>
    <name evidence="1" type="ORF">HU758_001100</name>
</gene>
<keyword evidence="2" id="KW-1185">Reference proteome</keyword>
<protein>
    <submittedName>
        <fullName evidence="1">SDR family oxidoreductase</fullName>
    </submittedName>
</protein>
<sequence length="254" mass="26361">MDMHLSGRVVLVTGGASGIGLACVRAMVDEGAKVLIADRNVVGAKIAGKLSQEGHAVAFFQADITSETDIQNAVVYAESIFGQLDSLIGCAGISGPVGSTSIEITADDWDRVMAINVRGNFLAAKHSLHLLSKSEIGSIVFLASDSALVAVEGMVPYCASKGAVLMLTKALSIDHPTVRINCLCPGVVDTPMSRADLGRPDGFEGTGLPVMQAEQLARHVVFLASPVSAPINGTSVVADFGYLARSALPPLKFV</sequence>
<proteinExistence type="predicted"/>
<comment type="caution">
    <text evidence="1">The sequence shown here is derived from an EMBL/GenBank/DDBJ whole genome shotgun (WGS) entry which is preliminary data.</text>
</comment>
<reference evidence="1 2" key="1">
    <citation type="journal article" date="2020" name="Microorganisms">
        <title>Reliable Identification of Environmental Pseudomonas Isolates Using the rpoD Gene.</title>
        <authorList>
            <consortium name="The Broad Institute Genome Sequencing Platform"/>
            <person name="Girard L."/>
            <person name="Lood C."/>
            <person name="Rokni-Zadeh H."/>
            <person name="van Noort V."/>
            <person name="Lavigne R."/>
            <person name="De Mot R."/>
        </authorList>
    </citation>
    <scope>NUCLEOTIDE SEQUENCE [LARGE SCALE GENOMIC DNA]</scope>
    <source>
        <strain evidence="1 2">RW1P2</strain>
    </source>
</reference>
<dbReference type="EMBL" id="JABWSB020000001">
    <property type="protein sequence ID" value="MBV4513807.1"/>
    <property type="molecule type" value="Genomic_DNA"/>
</dbReference>
<evidence type="ECO:0000313" key="2">
    <source>
        <dbReference type="Proteomes" id="UP000624243"/>
    </source>
</evidence>
<name>A0ACC5UHB5_9PSED</name>